<dbReference type="EMBL" id="PEYU01000029">
    <property type="protein sequence ID" value="PIS22501.1"/>
    <property type="molecule type" value="Genomic_DNA"/>
</dbReference>
<feature type="transmembrane region" description="Helical" evidence="1">
    <location>
        <begin position="12"/>
        <end position="35"/>
    </location>
</feature>
<evidence type="ECO:0000313" key="3">
    <source>
        <dbReference type="Proteomes" id="UP000231252"/>
    </source>
</evidence>
<feature type="non-terminal residue" evidence="2">
    <location>
        <position position="82"/>
    </location>
</feature>
<reference evidence="3" key="1">
    <citation type="submission" date="2017-09" db="EMBL/GenBank/DDBJ databases">
        <title>Depth-based differentiation of microbial function through sediment-hosted aquifers and enrichment of novel symbionts in the deep terrestrial subsurface.</title>
        <authorList>
            <person name="Probst A.J."/>
            <person name="Ladd B."/>
            <person name="Jarett J.K."/>
            <person name="Geller-Mcgrath D.E."/>
            <person name="Sieber C.M.K."/>
            <person name="Emerson J.B."/>
            <person name="Anantharaman K."/>
            <person name="Thomas B.C."/>
            <person name="Malmstrom R."/>
            <person name="Stieglmeier M."/>
            <person name="Klingl A."/>
            <person name="Woyke T."/>
            <person name="Ryan C.M."/>
            <person name="Banfield J.F."/>
        </authorList>
    </citation>
    <scope>NUCLEOTIDE SEQUENCE [LARGE SCALE GENOMIC DNA]</scope>
</reference>
<proteinExistence type="predicted"/>
<dbReference type="Proteomes" id="UP000231252">
    <property type="component" value="Unassembled WGS sequence"/>
</dbReference>
<accession>A0A2H0XCB1</accession>
<keyword evidence="1" id="KW-0472">Membrane</keyword>
<evidence type="ECO:0000256" key="1">
    <source>
        <dbReference type="SAM" id="Phobius"/>
    </source>
</evidence>
<protein>
    <submittedName>
        <fullName evidence="2">Uncharacterized protein</fullName>
    </submittedName>
</protein>
<sequence>MLIYAWQRIISLAFSLVVIASIILSTLSCLPVYALSDYSFDFILPQNVLRDGQEVVAQFTWNIQDFTMVEQKRLTVKPFISA</sequence>
<dbReference type="AlphaFoldDB" id="A0A2H0XCB1"/>
<name>A0A2H0XCB1_UNCKA</name>
<gene>
    <name evidence="2" type="ORF">COT50_01680</name>
</gene>
<evidence type="ECO:0000313" key="2">
    <source>
        <dbReference type="EMBL" id="PIS22501.1"/>
    </source>
</evidence>
<keyword evidence="1" id="KW-1133">Transmembrane helix</keyword>
<comment type="caution">
    <text evidence="2">The sequence shown here is derived from an EMBL/GenBank/DDBJ whole genome shotgun (WGS) entry which is preliminary data.</text>
</comment>
<keyword evidence="1" id="KW-0812">Transmembrane</keyword>
<organism evidence="2 3">
    <name type="scientific">candidate division WWE3 bacterium CG08_land_8_20_14_0_20_41_10</name>
    <dbReference type="NCBI Taxonomy" id="1975085"/>
    <lineage>
        <taxon>Bacteria</taxon>
        <taxon>Katanobacteria</taxon>
    </lineage>
</organism>